<protein>
    <submittedName>
        <fullName evidence="1">Uncharacterized protein</fullName>
    </submittedName>
</protein>
<evidence type="ECO:0000313" key="2">
    <source>
        <dbReference type="Proteomes" id="UP000641152"/>
    </source>
</evidence>
<dbReference type="Proteomes" id="UP000641152">
    <property type="component" value="Unassembled WGS sequence"/>
</dbReference>
<keyword evidence="2" id="KW-1185">Reference proteome</keyword>
<evidence type="ECO:0000313" key="1">
    <source>
        <dbReference type="EMBL" id="MBD9361317.1"/>
    </source>
</evidence>
<organism evidence="1 2">
    <name type="scientific">Methylomonas fluvii</name>
    <dbReference type="NCBI Taxonomy" id="1854564"/>
    <lineage>
        <taxon>Bacteria</taxon>
        <taxon>Pseudomonadati</taxon>
        <taxon>Pseudomonadota</taxon>
        <taxon>Gammaproteobacteria</taxon>
        <taxon>Methylococcales</taxon>
        <taxon>Methylococcaceae</taxon>
        <taxon>Methylomonas</taxon>
    </lineage>
</organism>
<proteinExistence type="predicted"/>
<gene>
    <name evidence="1" type="ORF">EBB_12405</name>
</gene>
<accession>A0ABR9DDY9</accession>
<name>A0ABR9DDY9_9GAMM</name>
<dbReference type="RefSeq" id="WP_192394145.1">
    <property type="nucleotide sequence ID" value="NZ_JACXST010000002.1"/>
</dbReference>
<sequence length="113" mass="13142">MFDVMAMVFKGYRPRIAMQMANGDKELSRWLGSATYAKTSNGYWMAWHANATDRFLVLPPEGSDDKECHWIESWEGDYTVDMAFDYVESGRFDRDEPAVLNLFIEDPVTGEWR</sequence>
<reference evidence="1 2" key="1">
    <citation type="submission" date="2020-09" db="EMBL/GenBank/DDBJ databases">
        <title>Methylomonas albis sp. nov. and Methylomonas fluvii sp. nov.: Two cold-adapted methanotrophs from the River Elbe and an amended description of Methylovulum psychrotolerans strain Eb1.</title>
        <authorList>
            <person name="Bussmann I.K."/>
            <person name="Klings K.-W."/>
            <person name="Warnstedt J."/>
            <person name="Hoppert M."/>
            <person name="Saborowski A."/>
            <person name="Horn F."/>
            <person name="Liebner S."/>
        </authorList>
    </citation>
    <scope>NUCLEOTIDE SEQUENCE [LARGE SCALE GENOMIC DNA]</scope>
    <source>
        <strain evidence="1 2">EbB</strain>
    </source>
</reference>
<dbReference type="EMBL" id="JACXST010000002">
    <property type="protein sequence ID" value="MBD9361317.1"/>
    <property type="molecule type" value="Genomic_DNA"/>
</dbReference>
<comment type="caution">
    <text evidence="1">The sequence shown here is derived from an EMBL/GenBank/DDBJ whole genome shotgun (WGS) entry which is preliminary data.</text>
</comment>